<dbReference type="InterPro" id="IPR000182">
    <property type="entry name" value="GNAT_dom"/>
</dbReference>
<dbReference type="OrthoDB" id="4458954at2"/>
<name>A0A368TCU9_9ACTN</name>
<dbReference type="InterPro" id="IPR050832">
    <property type="entry name" value="Bact_Acetyltransf"/>
</dbReference>
<dbReference type="GO" id="GO:0016747">
    <property type="term" value="F:acyltransferase activity, transferring groups other than amino-acyl groups"/>
    <property type="evidence" value="ECO:0007669"/>
    <property type="project" value="InterPro"/>
</dbReference>
<gene>
    <name evidence="4" type="ORF">DEF24_04295</name>
</gene>
<keyword evidence="1 4" id="KW-0808">Transferase</keyword>
<evidence type="ECO:0000313" key="5">
    <source>
        <dbReference type="Proteomes" id="UP000253318"/>
    </source>
</evidence>
<dbReference type="Proteomes" id="UP000253318">
    <property type="component" value="Unassembled WGS sequence"/>
</dbReference>
<sequence>MDNSTYPTPPSASTIIRPREMADIEATTALLIEVHRRDGYPVEGVADPRAWLQPPGLMRSWIAELNGAIVGHVSLTAPPGDDQAVALWRTRTTAPASRVAVLARLFVHPETRRQSVGKALVQAATGYAQSRQTDLLLDVLEKDTAAIRLYESLGWTFLATATHSFGRDSTFPARYYAAPLQENSK</sequence>
<dbReference type="PROSITE" id="PS51186">
    <property type="entry name" value="GNAT"/>
    <property type="match status" value="1"/>
</dbReference>
<accession>A0A368TCU9</accession>
<dbReference type="SUPFAM" id="SSF55729">
    <property type="entry name" value="Acyl-CoA N-acyltransferases (Nat)"/>
    <property type="match status" value="1"/>
</dbReference>
<dbReference type="RefSeq" id="WP_114399529.1">
    <property type="nucleotide sequence ID" value="NZ_QEIM01000132.1"/>
</dbReference>
<keyword evidence="5" id="KW-1185">Reference proteome</keyword>
<feature type="domain" description="N-acetyltransferase" evidence="3">
    <location>
        <begin position="14"/>
        <end position="181"/>
    </location>
</feature>
<dbReference type="Pfam" id="PF00583">
    <property type="entry name" value="Acetyltransf_1"/>
    <property type="match status" value="1"/>
</dbReference>
<dbReference type="CDD" id="cd04301">
    <property type="entry name" value="NAT_SF"/>
    <property type="match status" value="1"/>
</dbReference>
<proteinExistence type="predicted"/>
<dbReference type="Gene3D" id="3.40.630.30">
    <property type="match status" value="1"/>
</dbReference>
<organism evidence="4 5">
    <name type="scientific">Marinitenerispora sediminis</name>
    <dbReference type="NCBI Taxonomy" id="1931232"/>
    <lineage>
        <taxon>Bacteria</taxon>
        <taxon>Bacillati</taxon>
        <taxon>Actinomycetota</taxon>
        <taxon>Actinomycetes</taxon>
        <taxon>Streptosporangiales</taxon>
        <taxon>Nocardiopsidaceae</taxon>
        <taxon>Marinitenerispora</taxon>
    </lineage>
</organism>
<dbReference type="PANTHER" id="PTHR43877:SF2">
    <property type="entry name" value="AMINOALKYLPHOSPHONATE N-ACETYLTRANSFERASE-RELATED"/>
    <property type="match status" value="1"/>
</dbReference>
<protein>
    <submittedName>
        <fullName evidence="4">N-acetyltransferase</fullName>
    </submittedName>
</protein>
<dbReference type="AlphaFoldDB" id="A0A368TCU9"/>
<dbReference type="PANTHER" id="PTHR43877">
    <property type="entry name" value="AMINOALKYLPHOSPHONATE N-ACETYLTRANSFERASE-RELATED-RELATED"/>
    <property type="match status" value="1"/>
</dbReference>
<evidence type="ECO:0000313" key="4">
    <source>
        <dbReference type="EMBL" id="RCV61424.1"/>
    </source>
</evidence>
<dbReference type="EMBL" id="QEIN01000020">
    <property type="protein sequence ID" value="RCV61424.1"/>
    <property type="molecule type" value="Genomic_DNA"/>
</dbReference>
<keyword evidence="2" id="KW-0012">Acyltransferase</keyword>
<comment type="caution">
    <text evidence="4">The sequence shown here is derived from an EMBL/GenBank/DDBJ whole genome shotgun (WGS) entry which is preliminary data.</text>
</comment>
<dbReference type="InterPro" id="IPR016181">
    <property type="entry name" value="Acyl_CoA_acyltransferase"/>
</dbReference>
<evidence type="ECO:0000256" key="2">
    <source>
        <dbReference type="ARBA" id="ARBA00023315"/>
    </source>
</evidence>
<evidence type="ECO:0000259" key="3">
    <source>
        <dbReference type="PROSITE" id="PS51186"/>
    </source>
</evidence>
<reference evidence="4 5" key="1">
    <citation type="submission" date="2018-04" db="EMBL/GenBank/DDBJ databases">
        <title>Novel actinobacteria from marine sediment.</title>
        <authorList>
            <person name="Ng Z.Y."/>
            <person name="Tan G.Y.A."/>
        </authorList>
    </citation>
    <scope>NUCLEOTIDE SEQUENCE [LARGE SCALE GENOMIC DNA]</scope>
    <source>
        <strain evidence="4 5">TPS81</strain>
    </source>
</reference>
<evidence type="ECO:0000256" key="1">
    <source>
        <dbReference type="ARBA" id="ARBA00022679"/>
    </source>
</evidence>